<dbReference type="PANTHER" id="PTHR24148">
    <property type="entry name" value="ANKYRIN REPEAT DOMAIN-CONTAINING PROTEIN 39 HOMOLOG-RELATED"/>
    <property type="match status" value="1"/>
</dbReference>
<protein>
    <recommendedName>
        <fullName evidence="1">Heterokaryon incompatibility domain-containing protein</fullName>
    </recommendedName>
</protein>
<dbReference type="AlphaFoldDB" id="A0A9P4HDL9"/>
<dbReference type="EMBL" id="ML978170">
    <property type="protein sequence ID" value="KAF2032830.1"/>
    <property type="molecule type" value="Genomic_DNA"/>
</dbReference>
<proteinExistence type="predicted"/>
<keyword evidence="3" id="KW-1185">Reference proteome</keyword>
<evidence type="ECO:0000259" key="1">
    <source>
        <dbReference type="Pfam" id="PF06985"/>
    </source>
</evidence>
<comment type="caution">
    <text evidence="2">The sequence shown here is derived from an EMBL/GenBank/DDBJ whole genome shotgun (WGS) entry which is preliminary data.</text>
</comment>
<sequence length="124" mass="14505">MRLIRVKTPGRHSGVFAEDEATDTQLKVQIDHVSIDRWINYIAPSYTWGEVQKRRIMVEDGGETYELEIRENLYEALVAISPVYPVLWADAICINHNDIEEKGQQIQQMWRIYHNASYVAAWLE</sequence>
<name>A0A9P4HDL9_9PLEO</name>
<dbReference type="OrthoDB" id="3477286at2759"/>
<reference evidence="2" key="1">
    <citation type="journal article" date="2020" name="Stud. Mycol.">
        <title>101 Dothideomycetes genomes: a test case for predicting lifestyles and emergence of pathogens.</title>
        <authorList>
            <person name="Haridas S."/>
            <person name="Albert R."/>
            <person name="Binder M."/>
            <person name="Bloem J."/>
            <person name="Labutti K."/>
            <person name="Salamov A."/>
            <person name="Andreopoulos B."/>
            <person name="Baker S."/>
            <person name="Barry K."/>
            <person name="Bills G."/>
            <person name="Bluhm B."/>
            <person name="Cannon C."/>
            <person name="Castanera R."/>
            <person name="Culley D."/>
            <person name="Daum C."/>
            <person name="Ezra D."/>
            <person name="Gonzalez J."/>
            <person name="Henrissat B."/>
            <person name="Kuo A."/>
            <person name="Liang C."/>
            <person name="Lipzen A."/>
            <person name="Lutzoni F."/>
            <person name="Magnuson J."/>
            <person name="Mondo S."/>
            <person name="Nolan M."/>
            <person name="Ohm R."/>
            <person name="Pangilinan J."/>
            <person name="Park H.-J."/>
            <person name="Ramirez L."/>
            <person name="Alfaro M."/>
            <person name="Sun H."/>
            <person name="Tritt A."/>
            <person name="Yoshinaga Y."/>
            <person name="Zwiers L.-H."/>
            <person name="Turgeon B."/>
            <person name="Goodwin S."/>
            <person name="Spatafora J."/>
            <person name="Crous P."/>
            <person name="Grigoriev I."/>
        </authorList>
    </citation>
    <scope>NUCLEOTIDE SEQUENCE</scope>
    <source>
        <strain evidence="2">CBS 110217</strain>
    </source>
</reference>
<organism evidence="2 3">
    <name type="scientific">Setomelanomma holmii</name>
    <dbReference type="NCBI Taxonomy" id="210430"/>
    <lineage>
        <taxon>Eukaryota</taxon>
        <taxon>Fungi</taxon>
        <taxon>Dikarya</taxon>
        <taxon>Ascomycota</taxon>
        <taxon>Pezizomycotina</taxon>
        <taxon>Dothideomycetes</taxon>
        <taxon>Pleosporomycetidae</taxon>
        <taxon>Pleosporales</taxon>
        <taxon>Pleosporineae</taxon>
        <taxon>Phaeosphaeriaceae</taxon>
        <taxon>Setomelanomma</taxon>
    </lineage>
</organism>
<evidence type="ECO:0000313" key="3">
    <source>
        <dbReference type="Proteomes" id="UP000799777"/>
    </source>
</evidence>
<dbReference type="Pfam" id="PF06985">
    <property type="entry name" value="HET"/>
    <property type="match status" value="1"/>
</dbReference>
<gene>
    <name evidence="2" type="ORF">EK21DRAFT_109575</name>
</gene>
<feature type="domain" description="Heterokaryon incompatibility" evidence="1">
    <location>
        <begin position="41"/>
        <end position="123"/>
    </location>
</feature>
<dbReference type="InterPro" id="IPR052895">
    <property type="entry name" value="HetReg/Transcr_Mod"/>
</dbReference>
<dbReference type="InterPro" id="IPR010730">
    <property type="entry name" value="HET"/>
</dbReference>
<dbReference type="Proteomes" id="UP000799777">
    <property type="component" value="Unassembled WGS sequence"/>
</dbReference>
<dbReference type="PANTHER" id="PTHR24148:SF73">
    <property type="entry name" value="HET DOMAIN PROTEIN (AFU_ORTHOLOGUE AFUA_8G01020)"/>
    <property type="match status" value="1"/>
</dbReference>
<evidence type="ECO:0000313" key="2">
    <source>
        <dbReference type="EMBL" id="KAF2032830.1"/>
    </source>
</evidence>
<accession>A0A9P4HDL9</accession>